<proteinExistence type="predicted"/>
<dbReference type="RefSeq" id="WP_074031545.1">
    <property type="nucleotide sequence ID" value="NZ_CAMKUK010000007.1"/>
</dbReference>
<keyword evidence="1" id="KW-0238">DNA-binding</keyword>
<gene>
    <name evidence="2" type="ORF">G9399_03095</name>
</gene>
<dbReference type="GO" id="GO:0000160">
    <property type="term" value="P:phosphorelay signal transduction system"/>
    <property type="evidence" value="ECO:0007669"/>
    <property type="project" value="InterPro"/>
</dbReference>
<protein>
    <submittedName>
        <fullName evidence="2">Winged helix-turn-helix domain-containing protein</fullName>
    </submittedName>
</protein>
<dbReference type="CDD" id="cd00383">
    <property type="entry name" value="trans_reg_C"/>
    <property type="match status" value="1"/>
</dbReference>
<evidence type="ECO:0000313" key="3">
    <source>
        <dbReference type="Proteomes" id="UP000503464"/>
    </source>
</evidence>
<sequence>MSKCYTINDNISFHPESATLSSSLSGARIKINVPTAQLLEAFVNRVGLIISQSDLYSIAWGDNGVNVTPNTLYQNISLLRKALQDIGLSGDTITTVRGKGFIFTVAKVAECEVDIDPEDEVNDVISENIAPHRQDENLTTQSKYKKHNIVLLVTSMFILFGIVIYFINKSIPKRIMDYPKNFTFLSKFDECSIFTSTESHNLGSQEKINAFLSTQSLECKTYPYIYLNYTSRHPTISVISCEHEVNYSKKNNCKTEIFVNHGGLNEIKH</sequence>
<dbReference type="EMBL" id="CP054160">
    <property type="protein sequence ID" value="QKJ57565.1"/>
    <property type="molecule type" value="Genomic_DNA"/>
</dbReference>
<dbReference type="Gene3D" id="1.10.10.10">
    <property type="entry name" value="Winged helix-like DNA-binding domain superfamily/Winged helix DNA-binding domain"/>
    <property type="match status" value="1"/>
</dbReference>
<reference evidence="3" key="1">
    <citation type="submission" date="2020-03" db="EMBL/GenBank/DDBJ databases">
        <title>Genome sequences of seven Enterobacteriaceae strains isolated from Canadian wastewater treatment facilities.</title>
        <authorList>
            <person name="Huang H."/>
            <person name="Chmara J.T."/>
            <person name="Duceppe M.-O."/>
        </authorList>
    </citation>
    <scope>NUCLEOTIDE SEQUENCE [LARGE SCALE GENOMIC DNA]</scope>
    <source>
        <strain evidence="3">Biosolid 3</strain>
    </source>
</reference>
<dbReference type="Pfam" id="PF00486">
    <property type="entry name" value="Trans_reg_C"/>
    <property type="match status" value="1"/>
</dbReference>
<dbReference type="SMART" id="SM00862">
    <property type="entry name" value="Trans_reg_C"/>
    <property type="match status" value="1"/>
</dbReference>
<accession>A0A1Q5V900</accession>
<dbReference type="InterPro" id="IPR036388">
    <property type="entry name" value="WH-like_DNA-bd_sf"/>
</dbReference>
<dbReference type="SUPFAM" id="SSF46894">
    <property type="entry name" value="C-terminal effector domain of the bipartite response regulators"/>
    <property type="match status" value="1"/>
</dbReference>
<dbReference type="PROSITE" id="PS51755">
    <property type="entry name" value="OMPR_PHOB"/>
    <property type="match status" value="1"/>
</dbReference>
<dbReference type="GO" id="GO:0003677">
    <property type="term" value="F:DNA binding"/>
    <property type="evidence" value="ECO:0007669"/>
    <property type="project" value="UniProtKB-UniRule"/>
</dbReference>
<dbReference type="InterPro" id="IPR016032">
    <property type="entry name" value="Sig_transdc_resp-reg_C-effctor"/>
</dbReference>
<name>A0A1Q5V900_SERFO</name>
<evidence type="ECO:0000256" key="1">
    <source>
        <dbReference type="ARBA" id="ARBA00023125"/>
    </source>
</evidence>
<dbReference type="InterPro" id="IPR001867">
    <property type="entry name" value="OmpR/PhoB-type_DNA-bd"/>
</dbReference>
<dbReference type="Proteomes" id="UP000503464">
    <property type="component" value="Chromosome"/>
</dbReference>
<dbReference type="GO" id="GO:0006355">
    <property type="term" value="P:regulation of DNA-templated transcription"/>
    <property type="evidence" value="ECO:0007669"/>
    <property type="project" value="InterPro"/>
</dbReference>
<dbReference type="AlphaFoldDB" id="A0A1Q5V900"/>
<evidence type="ECO:0000313" key="2">
    <source>
        <dbReference type="EMBL" id="QKJ57565.1"/>
    </source>
</evidence>
<organism evidence="2 3">
    <name type="scientific">Serratia fonticola</name>
    <dbReference type="NCBI Taxonomy" id="47917"/>
    <lineage>
        <taxon>Bacteria</taxon>
        <taxon>Pseudomonadati</taxon>
        <taxon>Pseudomonadota</taxon>
        <taxon>Gammaproteobacteria</taxon>
        <taxon>Enterobacterales</taxon>
        <taxon>Yersiniaceae</taxon>
        <taxon>Serratia</taxon>
    </lineage>
</organism>